<proteinExistence type="predicted"/>
<accession>A0AAW3LZN9</accession>
<evidence type="ECO:0000313" key="2">
    <source>
        <dbReference type="EMBL" id="KTC59093.1"/>
    </source>
</evidence>
<gene>
    <name evidence="2" type="ORF">AO287_21615</name>
</gene>
<keyword evidence="1" id="KW-0812">Transmembrane</keyword>
<comment type="caution">
    <text evidence="2">The sequence shown here is derived from an EMBL/GenBank/DDBJ whole genome shotgun (WGS) entry which is preliminary data.</text>
</comment>
<reference evidence="2 3" key="1">
    <citation type="submission" date="2015-09" db="EMBL/GenBank/DDBJ databases">
        <title>Genome sequence of ICMP 19499.</title>
        <authorList>
            <person name="Visnovsky S.B."/>
            <person name="Lu A."/>
            <person name="Panda P."/>
            <person name="Pitman A.R."/>
        </authorList>
    </citation>
    <scope>NUCLEOTIDE SEQUENCE [LARGE SCALE GENOMIC DNA]</scope>
    <source>
        <strain evidence="2 3">ICMP 19499</strain>
    </source>
</reference>
<feature type="transmembrane region" description="Helical" evidence="1">
    <location>
        <begin position="12"/>
        <end position="30"/>
    </location>
</feature>
<sequence>MEGLVAGDIVKIAAGSGVIAALLTALVGILKDRWMRQEQALREAEIDAIHLISKLDGLAVQCANNYWSFYYHWGRAREGEGDGNVSCDKPHLDIEPGMLSKIDRALACRIAWLENDIKLGSDGIRARWRAYLDTDDALEADADLVGYFGYEALLVAKELRKKYKLDYEGAQWGMPRIEEQLSECSDRSKKFFKD</sequence>
<dbReference type="Proteomes" id="UP000054513">
    <property type="component" value="Unassembled WGS sequence"/>
</dbReference>
<evidence type="ECO:0000313" key="3">
    <source>
        <dbReference type="Proteomes" id="UP000054513"/>
    </source>
</evidence>
<dbReference type="RefSeq" id="WP_058401772.1">
    <property type="nucleotide sequence ID" value="NZ_LKCI01000031.1"/>
</dbReference>
<protein>
    <recommendedName>
        <fullName evidence="4">DUF4760 domain-containing protein</fullName>
    </recommendedName>
</protein>
<name>A0AAW3LZN9_PSESS</name>
<dbReference type="AlphaFoldDB" id="A0AAW3LZN9"/>
<dbReference type="EMBL" id="LKCI01000031">
    <property type="protein sequence ID" value="KTC59093.1"/>
    <property type="molecule type" value="Genomic_DNA"/>
</dbReference>
<keyword evidence="1" id="KW-1133">Transmembrane helix</keyword>
<keyword evidence="1" id="KW-0472">Membrane</keyword>
<evidence type="ECO:0000256" key="1">
    <source>
        <dbReference type="SAM" id="Phobius"/>
    </source>
</evidence>
<evidence type="ECO:0008006" key="4">
    <source>
        <dbReference type="Google" id="ProtNLM"/>
    </source>
</evidence>
<organism evidence="2 3">
    <name type="scientific">Pseudomonas savastanoi</name>
    <name type="common">Pseudomonas syringae pv. savastanoi</name>
    <dbReference type="NCBI Taxonomy" id="29438"/>
    <lineage>
        <taxon>Bacteria</taxon>
        <taxon>Pseudomonadati</taxon>
        <taxon>Pseudomonadota</taxon>
        <taxon>Gammaproteobacteria</taxon>
        <taxon>Pseudomonadales</taxon>
        <taxon>Pseudomonadaceae</taxon>
        <taxon>Pseudomonas</taxon>
    </lineage>
</organism>